<protein>
    <submittedName>
        <fullName evidence="4">Acyl-CoA ligase</fullName>
    </submittedName>
</protein>
<dbReference type="SUPFAM" id="SSF56801">
    <property type="entry name" value="Acetyl-CoA synthetase-like"/>
    <property type="match status" value="1"/>
</dbReference>
<evidence type="ECO:0000313" key="4">
    <source>
        <dbReference type="EMBL" id="EKU47592.1"/>
    </source>
</evidence>
<dbReference type="InterPro" id="IPR000873">
    <property type="entry name" value="AMP-dep_synth/lig_dom"/>
</dbReference>
<evidence type="ECO:0000313" key="5">
    <source>
        <dbReference type="Proteomes" id="UP000009879"/>
    </source>
</evidence>
<dbReference type="GO" id="GO:0016878">
    <property type="term" value="F:acid-thiol ligase activity"/>
    <property type="evidence" value="ECO:0007669"/>
    <property type="project" value="UniProtKB-ARBA"/>
</dbReference>
<dbReference type="Proteomes" id="UP000009879">
    <property type="component" value="Unassembled WGS sequence"/>
</dbReference>
<feature type="domain" description="AMP-binding enzyme C-terminal" evidence="3">
    <location>
        <begin position="504"/>
        <end position="579"/>
    </location>
</feature>
<dbReference type="InterPro" id="IPR025110">
    <property type="entry name" value="AMP-bd_C"/>
</dbReference>
<evidence type="ECO:0000259" key="3">
    <source>
        <dbReference type="Pfam" id="PF13193"/>
    </source>
</evidence>
<dbReference type="PATRIC" id="fig|1229781.4.peg.1523"/>
<keyword evidence="5" id="KW-1185">Reference proteome</keyword>
<dbReference type="InterPro" id="IPR045851">
    <property type="entry name" value="AMP-bd_C_sf"/>
</dbReference>
<name>K9AYF2_9MICO</name>
<keyword evidence="4" id="KW-0436">Ligase</keyword>
<sequence>MTTDQPMTHQPMTATAPVWTALYPETVNPQADLPWDSVAHAWHDRVAAHPEATAILYRGRRLTVGEVDRDAEALATGFLDHGLDRGGIVGICLQNVPQFAVALLAAWKIGAVPLVLNPMYRGRELRALIDDSRAPGFICDASDAEAVAQSLSGSSVSWIITTTDDEYAAADPDPGGEAAGPGGEAVDAVSSDSPSARTTRTPHWTEIPTTGWAEVLGTRRPTSARDAELRDDLLPGLDDPGLLTYTSGTTGPAKGSVATHWNLLSVAQTCGQWFGLGEGDVMLAVAPLFHITGAVACATTSLIHPIVLDFVGRPDAEKIVTAIREDGVTVTIGSITVFNALLEHSGATSADFGSIRLLYSGGAPVPPATVAKFRDRFGHYVHNIYGMTETASAVIGVPAGIDAPVDQATDTLAIGVPFPGLDARIVDIATGEVVTDGTAGELQLRGPQVTPGYLGRPDANERAFVDGWLRTGDVGVMDSAGWIYLVDRIKDQINVSGYKVWPREVEDALYEHPAVLEAAVVGQPDDYRGETVVAYVSLRAGQIATERDLIAFARERLAAYKSPRIVHIIADLPKTHTGKIQRRLLRDQSPPTAPDANRPDANPPEATPTTPAPTAPAPTEETS</sequence>
<dbReference type="eggNOG" id="COG0318">
    <property type="taxonomic scope" value="Bacteria"/>
</dbReference>
<feature type="region of interest" description="Disordered" evidence="1">
    <location>
        <begin position="166"/>
        <end position="203"/>
    </location>
</feature>
<dbReference type="InterPro" id="IPR050237">
    <property type="entry name" value="ATP-dep_AMP-bd_enzyme"/>
</dbReference>
<accession>K9AYF2</accession>
<comment type="caution">
    <text evidence="4">The sequence shown here is derived from an EMBL/GenBank/DDBJ whole genome shotgun (WGS) entry which is preliminary data.</text>
</comment>
<dbReference type="Gene3D" id="3.40.50.12780">
    <property type="entry name" value="N-terminal domain of ligase-like"/>
    <property type="match status" value="1"/>
</dbReference>
<proteinExistence type="predicted"/>
<evidence type="ECO:0000259" key="2">
    <source>
        <dbReference type="Pfam" id="PF00501"/>
    </source>
</evidence>
<dbReference type="Pfam" id="PF13193">
    <property type="entry name" value="AMP-binding_C"/>
    <property type="match status" value="1"/>
</dbReference>
<dbReference type="Gene3D" id="3.30.300.30">
    <property type="match status" value="1"/>
</dbReference>
<reference evidence="4 5" key="1">
    <citation type="submission" date="2012-09" db="EMBL/GenBank/DDBJ databases">
        <title>Genome Sequence of Brevibacterium casei S18.</title>
        <authorList>
            <person name="Sharma R."/>
            <person name="Singh A."/>
            <person name="Jangir P.K."/>
        </authorList>
    </citation>
    <scope>NUCLEOTIDE SEQUENCE [LARGE SCALE GENOMIC DNA]</scope>
    <source>
        <strain evidence="4 5">S18</strain>
    </source>
</reference>
<dbReference type="InterPro" id="IPR042099">
    <property type="entry name" value="ANL_N_sf"/>
</dbReference>
<dbReference type="PANTHER" id="PTHR43767:SF1">
    <property type="entry name" value="NONRIBOSOMAL PEPTIDE SYNTHASE PES1 (EUROFUNG)-RELATED"/>
    <property type="match status" value="1"/>
</dbReference>
<feature type="domain" description="AMP-dependent synthetase/ligase" evidence="2">
    <location>
        <begin position="44"/>
        <end position="454"/>
    </location>
</feature>
<feature type="compositionally biased region" description="Low complexity" evidence="1">
    <location>
        <begin position="184"/>
        <end position="196"/>
    </location>
</feature>
<dbReference type="PROSITE" id="PS00455">
    <property type="entry name" value="AMP_BINDING"/>
    <property type="match status" value="1"/>
</dbReference>
<dbReference type="AlphaFoldDB" id="K9AYF2"/>
<dbReference type="Pfam" id="PF00501">
    <property type="entry name" value="AMP-binding"/>
    <property type="match status" value="1"/>
</dbReference>
<gene>
    <name evidence="4" type="ORF">C272_07602</name>
</gene>
<dbReference type="PANTHER" id="PTHR43767">
    <property type="entry name" value="LONG-CHAIN-FATTY-ACID--COA LIGASE"/>
    <property type="match status" value="1"/>
</dbReference>
<evidence type="ECO:0000256" key="1">
    <source>
        <dbReference type="SAM" id="MobiDB-lite"/>
    </source>
</evidence>
<dbReference type="EMBL" id="AMSP01000005">
    <property type="protein sequence ID" value="EKU47592.1"/>
    <property type="molecule type" value="Genomic_DNA"/>
</dbReference>
<organism evidence="4 5">
    <name type="scientific">Brevibacterium casei S18</name>
    <dbReference type="NCBI Taxonomy" id="1229781"/>
    <lineage>
        <taxon>Bacteria</taxon>
        <taxon>Bacillati</taxon>
        <taxon>Actinomycetota</taxon>
        <taxon>Actinomycetes</taxon>
        <taxon>Micrococcales</taxon>
        <taxon>Brevibacteriaceae</taxon>
        <taxon>Brevibacterium</taxon>
    </lineage>
</organism>
<feature type="region of interest" description="Disordered" evidence="1">
    <location>
        <begin position="584"/>
        <end position="623"/>
    </location>
</feature>
<feature type="compositionally biased region" description="Pro residues" evidence="1">
    <location>
        <begin position="601"/>
        <end position="616"/>
    </location>
</feature>
<dbReference type="InterPro" id="IPR020845">
    <property type="entry name" value="AMP-binding_CS"/>
</dbReference>